<sequence length="158" mass="17637">MAFWPSFASSPPSVRPVRPALSACLAPSAHGDHMPIACPRHHIALPCHAVTRLRRSLVVSRKALTFVRLHPKKGTNAKNAQTNNTLRHPRRDSLRSMFETGASRIANPQPLTHLICHEVVRVWVPTGRGAAEAPARVTNCRLRWRRQTLRKRGSGRTT</sequence>
<name>A0A448XGY9_9PLAT</name>
<dbReference type="Proteomes" id="UP000784294">
    <property type="component" value="Unassembled WGS sequence"/>
</dbReference>
<reference evidence="1" key="1">
    <citation type="submission" date="2018-11" db="EMBL/GenBank/DDBJ databases">
        <authorList>
            <consortium name="Pathogen Informatics"/>
        </authorList>
    </citation>
    <scope>NUCLEOTIDE SEQUENCE</scope>
</reference>
<accession>A0A448XGY9</accession>
<dbReference type="AlphaFoldDB" id="A0A448XGY9"/>
<evidence type="ECO:0000313" key="1">
    <source>
        <dbReference type="EMBL" id="VEL36486.1"/>
    </source>
</evidence>
<proteinExistence type="predicted"/>
<organism evidence="1 2">
    <name type="scientific">Protopolystoma xenopodis</name>
    <dbReference type="NCBI Taxonomy" id="117903"/>
    <lineage>
        <taxon>Eukaryota</taxon>
        <taxon>Metazoa</taxon>
        <taxon>Spiralia</taxon>
        <taxon>Lophotrochozoa</taxon>
        <taxon>Platyhelminthes</taxon>
        <taxon>Monogenea</taxon>
        <taxon>Polyopisthocotylea</taxon>
        <taxon>Polystomatidea</taxon>
        <taxon>Polystomatidae</taxon>
        <taxon>Protopolystoma</taxon>
    </lineage>
</organism>
<keyword evidence="2" id="KW-1185">Reference proteome</keyword>
<gene>
    <name evidence="1" type="ORF">PXEA_LOCUS29926</name>
</gene>
<comment type="caution">
    <text evidence="1">The sequence shown here is derived from an EMBL/GenBank/DDBJ whole genome shotgun (WGS) entry which is preliminary data.</text>
</comment>
<evidence type="ECO:0000313" key="2">
    <source>
        <dbReference type="Proteomes" id="UP000784294"/>
    </source>
</evidence>
<protein>
    <submittedName>
        <fullName evidence="1">Uncharacterized protein</fullName>
    </submittedName>
</protein>
<dbReference type="EMBL" id="CAAALY010252340">
    <property type="protein sequence ID" value="VEL36486.1"/>
    <property type="molecule type" value="Genomic_DNA"/>
</dbReference>